<dbReference type="GO" id="GO:0000145">
    <property type="term" value="C:exocyst"/>
    <property type="evidence" value="ECO:0007669"/>
    <property type="project" value="InterPro"/>
</dbReference>
<dbReference type="GO" id="GO:0000149">
    <property type="term" value="F:SNARE binding"/>
    <property type="evidence" value="ECO:0007669"/>
    <property type="project" value="TreeGrafter"/>
</dbReference>
<dbReference type="GO" id="GO:0051601">
    <property type="term" value="P:exocyst localization"/>
    <property type="evidence" value="ECO:0007669"/>
    <property type="project" value="TreeGrafter"/>
</dbReference>
<keyword evidence="2" id="KW-0813">Transport</keyword>
<evidence type="ECO:0008006" key="5">
    <source>
        <dbReference type="Google" id="ProtNLM"/>
    </source>
</evidence>
<dbReference type="AlphaFoldDB" id="A0AAW2H7V1"/>
<name>A0AAW2H7V1_9NEOP</name>
<dbReference type="PANTHER" id="PTHR21292">
    <property type="entry name" value="EXOCYST COMPLEX COMPONENT SEC6-RELATED"/>
    <property type="match status" value="1"/>
</dbReference>
<evidence type="ECO:0000256" key="1">
    <source>
        <dbReference type="ARBA" id="ARBA00009447"/>
    </source>
</evidence>
<dbReference type="Gene3D" id="1.10.357.70">
    <property type="entry name" value="Exocyst complex component Sec6, C-terminal domain"/>
    <property type="match status" value="1"/>
</dbReference>
<dbReference type="Gene3D" id="1.10.357.50">
    <property type="match status" value="1"/>
</dbReference>
<keyword evidence="3" id="KW-0268">Exocytosis</keyword>
<comment type="caution">
    <text evidence="4">The sequence shown here is derived from an EMBL/GenBank/DDBJ whole genome shotgun (WGS) entry which is preliminary data.</text>
</comment>
<gene>
    <name evidence="4" type="ORF">PYX00_011504</name>
</gene>
<dbReference type="EMBL" id="JARGDH010000006">
    <property type="protein sequence ID" value="KAL0265789.1"/>
    <property type="molecule type" value="Genomic_DNA"/>
</dbReference>
<protein>
    <recommendedName>
        <fullName evidence="5">Exocyst complex component Sec6</fullName>
    </recommendedName>
</protein>
<organism evidence="4">
    <name type="scientific">Menopon gallinae</name>
    <name type="common">poultry shaft louse</name>
    <dbReference type="NCBI Taxonomy" id="328185"/>
    <lineage>
        <taxon>Eukaryota</taxon>
        <taxon>Metazoa</taxon>
        <taxon>Ecdysozoa</taxon>
        <taxon>Arthropoda</taxon>
        <taxon>Hexapoda</taxon>
        <taxon>Insecta</taxon>
        <taxon>Pterygota</taxon>
        <taxon>Neoptera</taxon>
        <taxon>Paraneoptera</taxon>
        <taxon>Psocodea</taxon>
        <taxon>Troctomorpha</taxon>
        <taxon>Phthiraptera</taxon>
        <taxon>Amblycera</taxon>
        <taxon>Menoponidae</taxon>
        <taxon>Menopon</taxon>
    </lineage>
</organism>
<proteinExistence type="inferred from homology"/>
<dbReference type="InterPro" id="IPR010326">
    <property type="entry name" value="EXOC3/Sec6"/>
</dbReference>
<accession>A0AAW2H7V1</accession>
<evidence type="ECO:0000256" key="3">
    <source>
        <dbReference type="ARBA" id="ARBA00022483"/>
    </source>
</evidence>
<dbReference type="GO" id="GO:0006887">
    <property type="term" value="P:exocytosis"/>
    <property type="evidence" value="ECO:0007669"/>
    <property type="project" value="UniProtKB-KW"/>
</dbReference>
<dbReference type="Pfam" id="PF06046">
    <property type="entry name" value="Sec6"/>
    <property type="match status" value="1"/>
</dbReference>
<dbReference type="InterPro" id="IPR042532">
    <property type="entry name" value="EXOC3/Sec6_C"/>
</dbReference>
<dbReference type="PANTHER" id="PTHR21292:SF1">
    <property type="entry name" value="EXOCYST COMPLEX COMPONENT 3"/>
    <property type="match status" value="1"/>
</dbReference>
<reference evidence="4" key="1">
    <citation type="journal article" date="2024" name="Gigascience">
        <title>Chromosome-level genome of the poultry shaft louse Menopon gallinae provides insight into the host-switching and adaptive evolution of parasitic lice.</title>
        <authorList>
            <person name="Xu Y."/>
            <person name="Ma L."/>
            <person name="Liu S."/>
            <person name="Liang Y."/>
            <person name="Liu Q."/>
            <person name="He Z."/>
            <person name="Tian L."/>
            <person name="Duan Y."/>
            <person name="Cai W."/>
            <person name="Li H."/>
            <person name="Song F."/>
        </authorList>
    </citation>
    <scope>NUCLEOTIDE SEQUENCE</scope>
    <source>
        <strain evidence="4">Cailab_2023a</strain>
    </source>
</reference>
<comment type="similarity">
    <text evidence="1">Belongs to the SEC6 family.</text>
</comment>
<evidence type="ECO:0000256" key="2">
    <source>
        <dbReference type="ARBA" id="ARBA00022448"/>
    </source>
</evidence>
<sequence length="726" mass="82820">MRAAALQCRPTPAVSLMCTPPDKEQSPAVAVMLRTPVALSPPCLWPGLFRPAAVSLSRHPSDIEDKLEAIYRSVSNTVASTLSSMNAAIQRKVSWFDKIKNTSFEHTKRFPEVGRSSDSIRLISMAYTNLSTVYSSYRRMRDIDGEIRVFYEKFSGAHKDPGRVGEAYGMFSDMSEFRLRMYKHNNISLNKIEKAELDFVVFLLSIDLIENMEMAGAVGGIVKSEEEKDRITKIVKANALSKTRAKTKQGAECERMAADDGLMIRKAGTDSAVQASPEYIEEICRIFRHYVNRDVLGLSDKVIAGIKSRIRNKVATDYSSVIRDMEALPGSDITCIAEGKDVINYYNGVLKEHFRVANFSDPGEVLKALEFEERYVAANSANFVNATQLMDTSALIDAYCTMTFEKISGWMQNIKHKIIESFLARDSIPATDEESKFISLDFVNLLELIRNQLEPLRFKKALYRKVRNHIVGEASLLRDDLVSVMEGEFGDAIKLRGKPGYEEYVIMVGNSGLKLAQYADDQNDLREIFIQILKSSNLLLSRFILETCSVIVDTIFTGEWYSSNVTYKLVATVEDFLNDYQVRMFEYTFYTFIISVIRSLISSYVKQLMRKRAQIHEDCSHRLKSDYEDLLRLFAKFVDHDDVEKRMEPLKFIIPILEAGTADLFVVETKALKIRYPDLPKNFVKSIVKKREDMDEKDKQDIRRHLREIFGNERSEKGTLFSKLFS</sequence>
<evidence type="ECO:0000313" key="4">
    <source>
        <dbReference type="EMBL" id="KAL0265789.1"/>
    </source>
</evidence>